<organism evidence="6 7">
    <name type="scientific">Sphingobacterium psychroaquaticum</name>
    <dbReference type="NCBI Taxonomy" id="561061"/>
    <lineage>
        <taxon>Bacteria</taxon>
        <taxon>Pseudomonadati</taxon>
        <taxon>Bacteroidota</taxon>
        <taxon>Sphingobacteriia</taxon>
        <taxon>Sphingobacteriales</taxon>
        <taxon>Sphingobacteriaceae</taxon>
        <taxon>Sphingobacterium</taxon>
    </lineage>
</organism>
<dbReference type="EMBL" id="FXAU01000005">
    <property type="protein sequence ID" value="SMG38840.1"/>
    <property type="molecule type" value="Genomic_DNA"/>
</dbReference>
<reference evidence="6 7" key="1">
    <citation type="submission" date="2017-04" db="EMBL/GenBank/DDBJ databases">
        <authorList>
            <person name="Afonso C.L."/>
            <person name="Miller P.J."/>
            <person name="Scott M.A."/>
            <person name="Spackman E."/>
            <person name="Goraichik I."/>
            <person name="Dimitrov K.M."/>
            <person name="Suarez D.L."/>
            <person name="Swayne D.E."/>
        </authorList>
    </citation>
    <scope>NUCLEOTIDE SEQUENCE [LARGE SCALE GENOMIC DNA]</scope>
    <source>
        <strain evidence="6 7">DSM 22418</strain>
    </source>
</reference>
<proteinExistence type="predicted"/>
<evidence type="ECO:0000256" key="2">
    <source>
        <dbReference type="ARBA" id="ARBA00011901"/>
    </source>
</evidence>
<dbReference type="GO" id="GO:0019867">
    <property type="term" value="C:outer membrane"/>
    <property type="evidence" value="ECO:0007669"/>
    <property type="project" value="TreeGrafter"/>
</dbReference>
<dbReference type="PROSITE" id="PS51257">
    <property type="entry name" value="PROKAR_LIPOPROTEIN"/>
    <property type="match status" value="1"/>
</dbReference>
<evidence type="ECO:0000256" key="4">
    <source>
        <dbReference type="ARBA" id="ARBA00023316"/>
    </source>
</evidence>
<dbReference type="GO" id="GO:0071555">
    <property type="term" value="P:cell wall organization"/>
    <property type="evidence" value="ECO:0007669"/>
    <property type="project" value="UniProtKB-KW"/>
</dbReference>
<dbReference type="Proteomes" id="UP000192980">
    <property type="component" value="Unassembled WGS sequence"/>
</dbReference>
<dbReference type="GO" id="GO:0008745">
    <property type="term" value="F:N-acetylmuramoyl-L-alanine amidase activity"/>
    <property type="evidence" value="ECO:0007669"/>
    <property type="project" value="UniProtKB-EC"/>
</dbReference>
<dbReference type="Pfam" id="PF01510">
    <property type="entry name" value="Amidase_2"/>
    <property type="match status" value="1"/>
</dbReference>
<accession>A0A1X7KD74</accession>
<dbReference type="InterPro" id="IPR051206">
    <property type="entry name" value="NAMLAA_amidase_2"/>
</dbReference>
<dbReference type="InterPro" id="IPR036505">
    <property type="entry name" value="Amidase/PGRP_sf"/>
</dbReference>
<dbReference type="SUPFAM" id="SSF55846">
    <property type="entry name" value="N-acetylmuramoyl-L-alanine amidase-like"/>
    <property type="match status" value="1"/>
</dbReference>
<dbReference type="GO" id="GO:0009253">
    <property type="term" value="P:peptidoglycan catabolic process"/>
    <property type="evidence" value="ECO:0007669"/>
    <property type="project" value="InterPro"/>
</dbReference>
<protein>
    <recommendedName>
        <fullName evidence="2">N-acetylmuramoyl-L-alanine amidase</fullName>
        <ecNumber evidence="2">3.5.1.28</ecNumber>
    </recommendedName>
</protein>
<dbReference type="STRING" id="561061.SAMN05660862_2718"/>
<dbReference type="RefSeq" id="WP_085473457.1">
    <property type="nucleotide sequence ID" value="NZ_FXAU01000005.1"/>
</dbReference>
<comment type="catalytic activity">
    <reaction evidence="1">
        <text>Hydrolyzes the link between N-acetylmuramoyl residues and L-amino acid residues in certain cell-wall glycopeptides.</text>
        <dbReference type="EC" id="3.5.1.28"/>
    </reaction>
</comment>
<keyword evidence="7" id="KW-1185">Reference proteome</keyword>
<dbReference type="SMART" id="SM00644">
    <property type="entry name" value="Ami_2"/>
    <property type="match status" value="1"/>
</dbReference>
<evidence type="ECO:0000256" key="1">
    <source>
        <dbReference type="ARBA" id="ARBA00001561"/>
    </source>
</evidence>
<gene>
    <name evidence="6" type="ORF">SAMN05660862_2718</name>
</gene>
<dbReference type="Gene3D" id="3.40.80.10">
    <property type="entry name" value="Peptidoglycan recognition protein-like"/>
    <property type="match status" value="1"/>
</dbReference>
<dbReference type="EC" id="3.5.1.28" evidence="2"/>
<evidence type="ECO:0000259" key="5">
    <source>
        <dbReference type="SMART" id="SM00644"/>
    </source>
</evidence>
<dbReference type="CDD" id="cd06583">
    <property type="entry name" value="PGRP"/>
    <property type="match status" value="1"/>
</dbReference>
<evidence type="ECO:0000313" key="6">
    <source>
        <dbReference type="EMBL" id="SMG38840.1"/>
    </source>
</evidence>
<dbReference type="GO" id="GO:0009254">
    <property type="term" value="P:peptidoglycan turnover"/>
    <property type="evidence" value="ECO:0007669"/>
    <property type="project" value="TreeGrafter"/>
</dbReference>
<feature type="domain" description="N-acetylmuramoyl-L-alanine amidase" evidence="5">
    <location>
        <begin position="82"/>
        <end position="215"/>
    </location>
</feature>
<dbReference type="PANTHER" id="PTHR30417">
    <property type="entry name" value="N-ACETYLMURAMOYL-L-ALANINE AMIDASE AMID"/>
    <property type="match status" value="1"/>
</dbReference>
<dbReference type="OrthoDB" id="9794842at2"/>
<sequence length="296" mass="33761">MRGIIGLCLVSVFVSCATKKKVTPQPTKAPIIVVDSAKIKAETVQVPQIQNQDPEETSLPVILTTEDRVRLMMREGINKQADWTEAMHYDLRKPNYVIIHHTAQTSIAQTIRTFQVPHAKVSSHYVIGRDGQVVQMLNDYLRAWHAGRSKWGNITDINSMSIGIELDNSGKEPFSEAQISALLTLLDTLKTKYQIPFTNFIGHADIAPTRKDDPSVFFPWKRLAQNGFGVWYDESNLEMVPENFNYVDALRIIGYDVTNLKAAITAFKRKFIVVDVSDTMTAYDRRILYNVYRRYF</sequence>
<keyword evidence="3" id="KW-0378">Hydrolase</keyword>
<evidence type="ECO:0000313" key="7">
    <source>
        <dbReference type="Proteomes" id="UP000192980"/>
    </source>
</evidence>
<dbReference type="AlphaFoldDB" id="A0A1X7KD74"/>
<dbReference type="InterPro" id="IPR002502">
    <property type="entry name" value="Amidase_domain"/>
</dbReference>
<name>A0A1X7KD74_9SPHI</name>
<keyword evidence="4" id="KW-0961">Cell wall biogenesis/degradation</keyword>
<dbReference type="PANTHER" id="PTHR30417:SF1">
    <property type="entry name" value="N-ACETYLMURAMOYL-L-ALANINE AMIDASE AMID"/>
    <property type="match status" value="1"/>
</dbReference>
<evidence type="ECO:0000256" key="3">
    <source>
        <dbReference type="ARBA" id="ARBA00022801"/>
    </source>
</evidence>